<evidence type="ECO:0000256" key="3">
    <source>
        <dbReference type="SAM" id="MobiDB-lite"/>
    </source>
</evidence>
<evidence type="ECO:0000313" key="6">
    <source>
        <dbReference type="Proteomes" id="UP000623467"/>
    </source>
</evidence>
<dbReference type="InterPro" id="IPR036997">
    <property type="entry name" value="PA28_C_sf"/>
</dbReference>
<dbReference type="Proteomes" id="UP000623467">
    <property type="component" value="Unassembled WGS sequence"/>
</dbReference>
<feature type="region of interest" description="Disordered" evidence="3">
    <location>
        <begin position="121"/>
        <end position="170"/>
    </location>
</feature>
<keyword evidence="6" id="KW-1185">Reference proteome</keyword>
<dbReference type="InterPro" id="IPR009077">
    <property type="entry name" value="Proteasome_activ_PA28"/>
</dbReference>
<reference evidence="5" key="1">
    <citation type="submission" date="2020-05" db="EMBL/GenBank/DDBJ databases">
        <title>Mycena genomes resolve the evolution of fungal bioluminescence.</title>
        <authorList>
            <person name="Tsai I.J."/>
        </authorList>
    </citation>
    <scope>NUCLEOTIDE SEQUENCE</scope>
    <source>
        <strain evidence="5">160909Yilan</strain>
    </source>
</reference>
<accession>A0A8H6XBH0</accession>
<feature type="domain" description="Proteasome activator PA28 C-terminal" evidence="4">
    <location>
        <begin position="181"/>
        <end position="322"/>
    </location>
</feature>
<organism evidence="5 6">
    <name type="scientific">Mycena sanguinolenta</name>
    <dbReference type="NCBI Taxonomy" id="230812"/>
    <lineage>
        <taxon>Eukaryota</taxon>
        <taxon>Fungi</taxon>
        <taxon>Dikarya</taxon>
        <taxon>Basidiomycota</taxon>
        <taxon>Agaricomycotina</taxon>
        <taxon>Agaricomycetes</taxon>
        <taxon>Agaricomycetidae</taxon>
        <taxon>Agaricales</taxon>
        <taxon>Marasmiineae</taxon>
        <taxon>Mycenaceae</taxon>
        <taxon>Mycena</taxon>
    </lineage>
</organism>
<dbReference type="EMBL" id="JACAZH010000033">
    <property type="protein sequence ID" value="KAF7337445.1"/>
    <property type="molecule type" value="Genomic_DNA"/>
</dbReference>
<dbReference type="SUPFAM" id="SSF47216">
    <property type="entry name" value="Proteasome activator"/>
    <property type="match status" value="1"/>
</dbReference>
<proteinExistence type="inferred from homology"/>
<dbReference type="OrthoDB" id="6591885at2759"/>
<dbReference type="FunFam" id="1.20.120.180:FF:000002">
    <property type="entry name" value="Proteasome activator complex subunit 1"/>
    <property type="match status" value="1"/>
</dbReference>
<comment type="similarity">
    <text evidence="1">Belongs to the PA28 family.</text>
</comment>
<keyword evidence="2 5" id="KW-0647">Proteasome</keyword>
<dbReference type="GO" id="GO:0005654">
    <property type="term" value="C:nucleoplasm"/>
    <property type="evidence" value="ECO:0007669"/>
    <property type="project" value="TreeGrafter"/>
</dbReference>
<dbReference type="GO" id="GO:0061133">
    <property type="term" value="F:endopeptidase activator activity"/>
    <property type="evidence" value="ECO:0007669"/>
    <property type="project" value="TreeGrafter"/>
</dbReference>
<protein>
    <submittedName>
        <fullName evidence="5">Proteasome activator pa28 REG alpha/beta subunit</fullName>
    </submittedName>
</protein>
<feature type="compositionally biased region" description="Polar residues" evidence="3">
    <location>
        <begin position="127"/>
        <end position="137"/>
    </location>
</feature>
<dbReference type="InterPro" id="IPR003186">
    <property type="entry name" value="PA28_C"/>
</dbReference>
<sequence length="326" mass="36614">MRSPRILVKEKPVRAEIASFSSWVDIDTKPAQEMYLLALLFRNGRRAYIVRDQAVIIGPTRTTEMPPYGSAAKEIATMDKELAAKLEAFQKQACADGENVVFRIFPAKVCRLQDKIKSAALPGSPYHHSQTSTTTDATVYPAPESSQTIGEPQSKKRKMDDGSQVSATTNDTQHARLPSIVHANKHMSALHATLKRECEELVSLTDQVKLWISLTMPKIEGGDNFGVQIQEEVIAELQRSQDSAFNLRDVARNDYLARAKICSKLIKYPNVEDYTLALQEHDDHQFYLARQHLNDLRNIYAVLTDLIHKNIAKIRAPRGNNGVALY</sequence>
<dbReference type="InterPro" id="IPR036252">
    <property type="entry name" value="Proteasome_activ_sf"/>
</dbReference>
<dbReference type="PANTHER" id="PTHR10660:SF2">
    <property type="entry name" value="LD45860P"/>
    <property type="match status" value="1"/>
</dbReference>
<dbReference type="AlphaFoldDB" id="A0A8H6XBH0"/>
<evidence type="ECO:0000256" key="2">
    <source>
        <dbReference type="ARBA" id="ARBA00022942"/>
    </source>
</evidence>
<dbReference type="GO" id="GO:0008537">
    <property type="term" value="C:proteasome activator complex"/>
    <property type="evidence" value="ECO:0007669"/>
    <property type="project" value="InterPro"/>
</dbReference>
<evidence type="ECO:0000256" key="1">
    <source>
        <dbReference type="ARBA" id="ARBA00005883"/>
    </source>
</evidence>
<gene>
    <name evidence="5" type="ORF">MSAN_02217400</name>
</gene>
<dbReference type="GO" id="GO:2000045">
    <property type="term" value="P:regulation of G1/S transition of mitotic cell cycle"/>
    <property type="evidence" value="ECO:0007669"/>
    <property type="project" value="TreeGrafter"/>
</dbReference>
<dbReference type="Gene3D" id="1.20.120.180">
    <property type="entry name" value="Proteasome activator pa28, C-terminal domain"/>
    <property type="match status" value="1"/>
</dbReference>
<dbReference type="GO" id="GO:0005737">
    <property type="term" value="C:cytoplasm"/>
    <property type="evidence" value="ECO:0007669"/>
    <property type="project" value="TreeGrafter"/>
</dbReference>
<evidence type="ECO:0000259" key="4">
    <source>
        <dbReference type="Pfam" id="PF02252"/>
    </source>
</evidence>
<comment type="caution">
    <text evidence="5">The sequence shown here is derived from an EMBL/GenBank/DDBJ whole genome shotgun (WGS) entry which is preliminary data.</text>
</comment>
<dbReference type="PANTHER" id="PTHR10660">
    <property type="entry name" value="PROTEASOME REGULATOR PA28"/>
    <property type="match status" value="1"/>
</dbReference>
<name>A0A8H6XBH0_9AGAR</name>
<evidence type="ECO:0000313" key="5">
    <source>
        <dbReference type="EMBL" id="KAF7337445.1"/>
    </source>
</evidence>
<dbReference type="Pfam" id="PF02252">
    <property type="entry name" value="PA28_C"/>
    <property type="match status" value="1"/>
</dbReference>
<dbReference type="GO" id="GO:0061136">
    <property type="term" value="P:regulation of proteasomal protein catabolic process"/>
    <property type="evidence" value="ECO:0007669"/>
    <property type="project" value="TreeGrafter"/>
</dbReference>